<accession>A0A0A1F8X9</accession>
<proteinExistence type="predicted"/>
<reference evidence="2" key="1">
    <citation type="journal article" date="2014" name="Soil Biol. Biochem.">
        <title>Structure and function of bacterial communities in ageing soils: Insights from the Mendocino ecological staircase.</title>
        <authorList>
            <person name="Uroz S."/>
            <person name="Tech J.J."/>
            <person name="Sawaya N.A."/>
            <person name="Frey-Klett P."/>
            <person name="Leveau J.H.J."/>
        </authorList>
    </citation>
    <scope>NUCLEOTIDE SEQUENCE [LARGE SCALE GENOMIC DNA]</scope>
    <source>
        <strain evidence="2">Cal35</strain>
    </source>
</reference>
<dbReference type="AlphaFoldDB" id="A0A0A1F8X9"/>
<dbReference type="HOGENOM" id="CLU_2823670_0_0_4"/>
<organism evidence="1 2">
    <name type="scientific">Collimonas arenae</name>
    <dbReference type="NCBI Taxonomy" id="279058"/>
    <lineage>
        <taxon>Bacteria</taxon>
        <taxon>Pseudomonadati</taxon>
        <taxon>Pseudomonadota</taxon>
        <taxon>Betaproteobacteria</taxon>
        <taxon>Burkholderiales</taxon>
        <taxon>Oxalobacteraceae</taxon>
        <taxon>Collimonas</taxon>
    </lineage>
</organism>
<keyword evidence="2" id="KW-1185">Reference proteome</keyword>
<protein>
    <submittedName>
        <fullName evidence="1">Uncharacterized protein</fullName>
    </submittedName>
</protein>
<name>A0A0A1F8X9_9BURK</name>
<dbReference type="Proteomes" id="UP000030302">
    <property type="component" value="Chromosome"/>
</dbReference>
<gene>
    <name evidence="1" type="ORF">LT85_0981</name>
</gene>
<dbReference type="EMBL" id="CP009962">
    <property type="protein sequence ID" value="AIY40139.1"/>
    <property type="molecule type" value="Genomic_DNA"/>
</dbReference>
<evidence type="ECO:0000313" key="1">
    <source>
        <dbReference type="EMBL" id="AIY40139.1"/>
    </source>
</evidence>
<dbReference type="KEGG" id="care:LT85_0981"/>
<sequence length="66" mass="8153">MLRLYRDLQKMNSTNCLKKLSERLFKLRERSADDRVFAIRVRFRRFHVESELWIGSRLSGENWQEH</sequence>
<evidence type="ECO:0000313" key="2">
    <source>
        <dbReference type="Proteomes" id="UP000030302"/>
    </source>
</evidence>